<name>A0ABV7JJT9_9SPHI</name>
<proteinExistence type="predicted"/>
<dbReference type="InterPro" id="IPR054297">
    <property type="entry name" value="DUF7033"/>
</dbReference>
<dbReference type="InterPro" id="IPR011330">
    <property type="entry name" value="Glyco_hydro/deAcase_b/a-brl"/>
</dbReference>
<organism evidence="2 3">
    <name type="scientific">Parapedobacter deserti</name>
    <dbReference type="NCBI Taxonomy" id="1912957"/>
    <lineage>
        <taxon>Bacteria</taxon>
        <taxon>Pseudomonadati</taxon>
        <taxon>Bacteroidota</taxon>
        <taxon>Sphingobacteriia</taxon>
        <taxon>Sphingobacteriales</taxon>
        <taxon>Sphingobacteriaceae</taxon>
        <taxon>Parapedobacter</taxon>
    </lineage>
</organism>
<dbReference type="RefSeq" id="WP_379020465.1">
    <property type="nucleotide sequence ID" value="NZ_JBHRTA010000016.1"/>
</dbReference>
<evidence type="ECO:0000313" key="2">
    <source>
        <dbReference type="EMBL" id="MFC3197098.1"/>
    </source>
</evidence>
<dbReference type="Gene3D" id="3.20.20.370">
    <property type="entry name" value="Glycoside hydrolase/deacetylase"/>
    <property type="match status" value="1"/>
</dbReference>
<feature type="domain" description="DUF7033" evidence="1">
    <location>
        <begin position="119"/>
        <end position="203"/>
    </location>
</feature>
<gene>
    <name evidence="2" type="ORF">ACFOET_05700</name>
</gene>
<protein>
    <submittedName>
        <fullName evidence="2">Polysaccharide deacetylase family protein</fullName>
    </submittedName>
</protein>
<evidence type="ECO:0000259" key="1">
    <source>
        <dbReference type="Pfam" id="PF23019"/>
    </source>
</evidence>
<comment type="caution">
    <text evidence="2">The sequence shown here is derived from an EMBL/GenBank/DDBJ whole genome shotgun (WGS) entry which is preliminary data.</text>
</comment>
<dbReference type="CDD" id="cd10931">
    <property type="entry name" value="CE4_u7"/>
    <property type="match status" value="1"/>
</dbReference>
<dbReference type="Proteomes" id="UP001595526">
    <property type="component" value="Unassembled WGS sequence"/>
</dbReference>
<keyword evidence="3" id="KW-1185">Reference proteome</keyword>
<dbReference type="EMBL" id="JBHRTA010000016">
    <property type="protein sequence ID" value="MFC3197098.1"/>
    <property type="molecule type" value="Genomic_DNA"/>
</dbReference>
<sequence length="468" mass="54839">MIIIETSKTCVPEKNYVFEVVLSEFLGLDYTVRFDDSISDKTTISIDAPGPRKDIELNDTFFRNASVKWLSDDTLPKMPLKVLHLNRTFLTESLPFSDINVLFGEAYIVRNDESNISCGIDLFGSIFFMLSRYEEMVVDDRDSHDRFPSKSSVAYKASFLTRPIVNEYVEILWQLISDPNSRLSRKKQSFRITLTCDVDWPFNPINENYRLLARKITSNLINSLDFRTSVRNVKEFFNVKKHGWRADSHNTFNYLMRLAEKNNTGMAFYFICDHTAGQIDGNYTLDNPMIEKLMLDIHHRGHEIGLHSSYNTYLNQKQTQKEATILTDKLQRLDIKQSHIGVRQHYLRYRTPETITHLDSANLQYDSTLSYADHVGFRCGTCYEYTMYDLKNRAKLKIKERPLIAMETTVISSNYMNLGYTGEAIKTFKHLMKQCYFYKGNFILLWHNSFFHDQRCFNILEEIVSERF</sequence>
<accession>A0ABV7JJT9</accession>
<reference evidence="3" key="1">
    <citation type="journal article" date="2019" name="Int. J. Syst. Evol. Microbiol.">
        <title>The Global Catalogue of Microorganisms (GCM) 10K type strain sequencing project: providing services to taxonomists for standard genome sequencing and annotation.</title>
        <authorList>
            <consortium name="The Broad Institute Genomics Platform"/>
            <consortium name="The Broad Institute Genome Sequencing Center for Infectious Disease"/>
            <person name="Wu L."/>
            <person name="Ma J."/>
        </authorList>
    </citation>
    <scope>NUCLEOTIDE SEQUENCE [LARGE SCALE GENOMIC DNA]</scope>
    <source>
        <strain evidence="3">KCTC 52416</strain>
    </source>
</reference>
<dbReference type="Pfam" id="PF23019">
    <property type="entry name" value="DUF7033"/>
    <property type="match status" value="1"/>
</dbReference>
<dbReference type="SUPFAM" id="SSF88713">
    <property type="entry name" value="Glycoside hydrolase/deacetylase"/>
    <property type="match status" value="1"/>
</dbReference>
<evidence type="ECO:0000313" key="3">
    <source>
        <dbReference type="Proteomes" id="UP001595526"/>
    </source>
</evidence>